<protein>
    <submittedName>
        <fullName evidence="1">Uncharacterized protein</fullName>
    </submittedName>
</protein>
<evidence type="ECO:0000313" key="2">
    <source>
        <dbReference type="Proteomes" id="UP001597520"/>
    </source>
</evidence>
<reference evidence="2" key="1">
    <citation type="journal article" date="2019" name="Int. J. Syst. Evol. Microbiol.">
        <title>The Global Catalogue of Microorganisms (GCM) 10K type strain sequencing project: providing services to taxonomists for standard genome sequencing and annotation.</title>
        <authorList>
            <consortium name="The Broad Institute Genomics Platform"/>
            <consortium name="The Broad Institute Genome Sequencing Center for Infectious Disease"/>
            <person name="Wu L."/>
            <person name="Ma J."/>
        </authorList>
    </citation>
    <scope>NUCLEOTIDE SEQUENCE [LARGE SCALE GENOMIC DNA]</scope>
    <source>
        <strain evidence="2">KCTC 33792</strain>
    </source>
</reference>
<evidence type="ECO:0000313" key="1">
    <source>
        <dbReference type="EMBL" id="MFD2706385.1"/>
    </source>
</evidence>
<dbReference type="Proteomes" id="UP001597520">
    <property type="component" value="Unassembled WGS sequence"/>
</dbReference>
<gene>
    <name evidence="1" type="ORF">ACFSUB_13030</name>
</gene>
<accession>A0ABW5T6D9</accession>
<dbReference type="RefSeq" id="WP_380713701.1">
    <property type="nucleotide sequence ID" value="NZ_JBHUML010000004.1"/>
</dbReference>
<keyword evidence="2" id="KW-1185">Reference proteome</keyword>
<name>A0ABW5T6D9_9BACI</name>
<proteinExistence type="predicted"/>
<organism evidence="1 2">
    <name type="scientific">Salibacterium lacus</name>
    <dbReference type="NCBI Taxonomy" id="1898109"/>
    <lineage>
        <taxon>Bacteria</taxon>
        <taxon>Bacillati</taxon>
        <taxon>Bacillota</taxon>
        <taxon>Bacilli</taxon>
        <taxon>Bacillales</taxon>
        <taxon>Bacillaceae</taxon>
    </lineage>
</organism>
<comment type="caution">
    <text evidence="1">The sequence shown here is derived from an EMBL/GenBank/DDBJ whole genome shotgun (WGS) entry which is preliminary data.</text>
</comment>
<sequence length="51" mass="6343">MQIRLVRVQQQAFLIELPLFEGTEYFYRQKEDENGRRKEYILYYNPDLLSK</sequence>
<dbReference type="EMBL" id="JBHUML010000004">
    <property type="protein sequence ID" value="MFD2706385.1"/>
    <property type="molecule type" value="Genomic_DNA"/>
</dbReference>